<comment type="caution">
    <text evidence="2">The sequence shown here is derived from an EMBL/GenBank/DDBJ whole genome shotgun (WGS) entry which is preliminary data.</text>
</comment>
<reference evidence="2 3" key="1">
    <citation type="submission" date="2018-08" db="EMBL/GenBank/DDBJ databases">
        <title>Genomic Encyclopedia of Archaeal and Bacterial Type Strains, Phase II (KMG-II): from individual species to whole genera.</title>
        <authorList>
            <person name="Goeker M."/>
        </authorList>
    </citation>
    <scope>NUCLEOTIDE SEQUENCE [LARGE SCALE GENOMIC DNA]</scope>
    <source>
        <strain evidence="2 3">DSM 45791</strain>
    </source>
</reference>
<proteinExistence type="predicted"/>
<keyword evidence="1" id="KW-1133">Transmembrane helix</keyword>
<accession>A0A3E0HEV7</accession>
<dbReference type="EMBL" id="QUNO01000009">
    <property type="protein sequence ID" value="REH43740.1"/>
    <property type="molecule type" value="Genomic_DNA"/>
</dbReference>
<feature type="transmembrane region" description="Helical" evidence="1">
    <location>
        <begin position="68"/>
        <end position="93"/>
    </location>
</feature>
<organism evidence="2 3">
    <name type="scientific">Kutzneria buriramensis</name>
    <dbReference type="NCBI Taxonomy" id="1045776"/>
    <lineage>
        <taxon>Bacteria</taxon>
        <taxon>Bacillati</taxon>
        <taxon>Actinomycetota</taxon>
        <taxon>Actinomycetes</taxon>
        <taxon>Pseudonocardiales</taxon>
        <taxon>Pseudonocardiaceae</taxon>
        <taxon>Kutzneria</taxon>
    </lineage>
</organism>
<protein>
    <submittedName>
        <fullName evidence="2">Uncharacterized protein DUF1772</fullName>
    </submittedName>
</protein>
<keyword evidence="1" id="KW-0472">Membrane</keyword>
<keyword evidence="1" id="KW-0812">Transmembrane</keyword>
<evidence type="ECO:0000313" key="3">
    <source>
        <dbReference type="Proteomes" id="UP000256269"/>
    </source>
</evidence>
<dbReference type="InterPro" id="IPR013901">
    <property type="entry name" value="Anthrone_oxy"/>
</dbReference>
<dbReference type="AlphaFoldDB" id="A0A3E0HEV7"/>
<dbReference type="Pfam" id="PF08592">
    <property type="entry name" value="Anthrone_oxy"/>
    <property type="match status" value="1"/>
</dbReference>
<feature type="transmembrane region" description="Helical" evidence="1">
    <location>
        <begin position="127"/>
        <end position="147"/>
    </location>
</feature>
<keyword evidence="3" id="KW-1185">Reference proteome</keyword>
<dbReference type="Proteomes" id="UP000256269">
    <property type="component" value="Unassembled WGS sequence"/>
</dbReference>
<name>A0A3E0HEV7_9PSEU</name>
<evidence type="ECO:0000256" key="1">
    <source>
        <dbReference type="SAM" id="Phobius"/>
    </source>
</evidence>
<sequence length="148" mass="15485">MTAALVAVVLVANGLAAGVLMGTVLGGVPLLLALPPSRYVHAHAFFATRYDPFMPACLLLTVLGDVVLTFVTGGVVTALAAAFALVTVIISLTRNVPINKWVRSLDPDDLPGDFDDPRTRWKRSNDARTACAVAALLCNVVAVATMIA</sequence>
<evidence type="ECO:0000313" key="2">
    <source>
        <dbReference type="EMBL" id="REH43740.1"/>
    </source>
</evidence>
<gene>
    <name evidence="2" type="ORF">BCF44_109283</name>
</gene>
<dbReference type="RefSeq" id="WP_116177169.1">
    <property type="nucleotide sequence ID" value="NZ_CP144375.1"/>
</dbReference>